<reference evidence="1" key="1">
    <citation type="submission" date="2021-06" db="EMBL/GenBank/DDBJ databases">
        <authorList>
            <person name="Kallberg Y."/>
            <person name="Tangrot J."/>
            <person name="Rosling A."/>
        </authorList>
    </citation>
    <scope>NUCLEOTIDE SEQUENCE</scope>
    <source>
        <strain evidence="1">MA461A</strain>
    </source>
</reference>
<keyword evidence="2" id="KW-1185">Reference proteome</keyword>
<comment type="caution">
    <text evidence="1">The sequence shown here is derived from an EMBL/GenBank/DDBJ whole genome shotgun (WGS) entry which is preliminary data.</text>
</comment>
<feature type="non-terminal residue" evidence="1">
    <location>
        <position position="43"/>
    </location>
</feature>
<proteinExistence type="predicted"/>
<gene>
    <name evidence="1" type="ORF">RPERSI_LOCUS14754</name>
</gene>
<organism evidence="1 2">
    <name type="scientific">Racocetra persica</name>
    <dbReference type="NCBI Taxonomy" id="160502"/>
    <lineage>
        <taxon>Eukaryota</taxon>
        <taxon>Fungi</taxon>
        <taxon>Fungi incertae sedis</taxon>
        <taxon>Mucoromycota</taxon>
        <taxon>Glomeromycotina</taxon>
        <taxon>Glomeromycetes</taxon>
        <taxon>Diversisporales</taxon>
        <taxon>Gigasporaceae</taxon>
        <taxon>Racocetra</taxon>
    </lineage>
</organism>
<dbReference type="EMBL" id="CAJVQC010034571">
    <property type="protein sequence ID" value="CAG8756707.1"/>
    <property type="molecule type" value="Genomic_DNA"/>
</dbReference>
<evidence type="ECO:0000313" key="2">
    <source>
        <dbReference type="Proteomes" id="UP000789920"/>
    </source>
</evidence>
<accession>A0ACA9QR50</accession>
<evidence type="ECO:0000313" key="1">
    <source>
        <dbReference type="EMBL" id="CAG8756707.1"/>
    </source>
</evidence>
<name>A0ACA9QR50_9GLOM</name>
<sequence>MDNPDCSDTDNVKDQLKTSPQDSVQVDEEFNDKVKCNTPICKK</sequence>
<protein>
    <submittedName>
        <fullName evidence="1">33719_t:CDS:1</fullName>
    </submittedName>
</protein>
<dbReference type="Proteomes" id="UP000789920">
    <property type="component" value="Unassembled WGS sequence"/>
</dbReference>